<sequence length="141" mass="16616">MATFSFGSLVGGGYFVKEFLSWHSSFESENPEDLLLEQVSFEKENDSSNLKKTCFRVIKEEENVDWQCRNWSKKYTNSENKEKEILFGIKERVESRLTIEKFGTTTDNLNQQNHQWKTNKGWNCQREEKGQNKIQVTCTKD</sequence>
<dbReference type="HOGENOM" id="CLU_1823242_0_0_14"/>
<evidence type="ECO:0000313" key="1">
    <source>
        <dbReference type="EMBL" id="ADX98096.1"/>
    </source>
</evidence>
<organism evidence="1 2">
    <name type="scientific">Mycoplasma suis (strain Illinois)</name>
    <dbReference type="NCBI Taxonomy" id="768700"/>
    <lineage>
        <taxon>Bacteria</taxon>
        <taxon>Bacillati</taxon>
        <taxon>Mycoplasmatota</taxon>
        <taxon>Mollicutes</taxon>
        <taxon>Mycoplasmataceae</taxon>
        <taxon>Mycoplasma</taxon>
    </lineage>
</organism>
<dbReference type="RefSeq" id="WP_013609950.1">
    <property type="nucleotide sequence ID" value="NC_015155.1"/>
</dbReference>
<dbReference type="AlphaFoldDB" id="F0QRH6"/>
<dbReference type="Proteomes" id="UP000007484">
    <property type="component" value="Chromosome"/>
</dbReference>
<dbReference type="EMBL" id="CP002525">
    <property type="protein sequence ID" value="ADX98096.1"/>
    <property type="molecule type" value="Genomic_DNA"/>
</dbReference>
<evidence type="ECO:0000313" key="2">
    <source>
        <dbReference type="Proteomes" id="UP000007484"/>
    </source>
</evidence>
<name>F0QRH6_MYCSL</name>
<dbReference type="STRING" id="768700.MSU_0563"/>
<protein>
    <submittedName>
        <fullName evidence="1">Uncharacterized protein</fullName>
    </submittedName>
</protein>
<keyword evidence="2" id="KW-1185">Reference proteome</keyword>
<accession>F0QRH6</accession>
<proteinExistence type="predicted"/>
<dbReference type="KEGG" id="mss:MSU_0563"/>
<reference evidence="1 2" key="1">
    <citation type="journal article" date="2011" name="J. Bacteriol.">
        <title>Complete genome sequences of two hemotropic Mycoplasmas, Mycoplasma haemofelis strain Ohio2 and Mycoplasma suis strain Illinois.</title>
        <authorList>
            <person name="Messick J.B."/>
            <person name="Santos A.P."/>
            <person name="Guimaraes A.M."/>
        </authorList>
    </citation>
    <scope>NUCLEOTIDE SEQUENCE [LARGE SCALE GENOMIC DNA]</scope>
    <source>
        <strain evidence="1 2">Illinois</strain>
    </source>
</reference>
<gene>
    <name evidence="1" type="ordered locus">MSU_0563</name>
</gene>